<organism evidence="4">
    <name type="scientific">Haemonchus placei</name>
    <name type="common">Barber's pole worm</name>
    <dbReference type="NCBI Taxonomy" id="6290"/>
    <lineage>
        <taxon>Eukaryota</taxon>
        <taxon>Metazoa</taxon>
        <taxon>Ecdysozoa</taxon>
        <taxon>Nematoda</taxon>
        <taxon>Chromadorea</taxon>
        <taxon>Rhabditida</taxon>
        <taxon>Rhabditina</taxon>
        <taxon>Rhabditomorpha</taxon>
        <taxon>Strongyloidea</taxon>
        <taxon>Trichostrongylidae</taxon>
        <taxon>Haemonchus</taxon>
    </lineage>
</organism>
<dbReference type="EMBL" id="UZAF01021066">
    <property type="protein sequence ID" value="VDO75266.1"/>
    <property type="molecule type" value="Genomic_DNA"/>
</dbReference>
<dbReference type="OrthoDB" id="5855801at2759"/>
<evidence type="ECO:0000313" key="2">
    <source>
        <dbReference type="EMBL" id="VDO75266.1"/>
    </source>
</evidence>
<dbReference type="OMA" id="MKSHIAH"/>
<evidence type="ECO:0000256" key="1">
    <source>
        <dbReference type="SAM" id="MobiDB-lite"/>
    </source>
</evidence>
<accession>A0A0N4X443</accession>
<keyword evidence="3" id="KW-1185">Reference proteome</keyword>
<proteinExistence type="predicted"/>
<feature type="region of interest" description="Disordered" evidence="1">
    <location>
        <begin position="1"/>
        <end position="45"/>
    </location>
</feature>
<name>A0A0N4X443_HAEPC</name>
<feature type="compositionally biased region" description="Low complexity" evidence="1">
    <location>
        <begin position="269"/>
        <end position="281"/>
    </location>
</feature>
<evidence type="ECO:0000313" key="4">
    <source>
        <dbReference type="WBParaSite" id="HPLM_0001913501-mRNA-1"/>
    </source>
</evidence>
<dbReference type="WBParaSite" id="HPLM_0001913501-mRNA-1">
    <property type="protein sequence ID" value="HPLM_0001913501-mRNA-1"/>
    <property type="gene ID" value="HPLM_0001913501"/>
</dbReference>
<gene>
    <name evidence="2" type="ORF">HPLM_LOCUS19127</name>
</gene>
<feature type="region of interest" description="Disordered" evidence="1">
    <location>
        <begin position="98"/>
        <end position="176"/>
    </location>
</feature>
<dbReference type="Proteomes" id="UP000268014">
    <property type="component" value="Unassembled WGS sequence"/>
</dbReference>
<reference evidence="2 3" key="2">
    <citation type="submission" date="2018-11" db="EMBL/GenBank/DDBJ databases">
        <authorList>
            <consortium name="Pathogen Informatics"/>
        </authorList>
    </citation>
    <scope>NUCLEOTIDE SEQUENCE [LARGE SCALE GENOMIC DNA]</scope>
    <source>
        <strain evidence="2 3">MHpl1</strain>
    </source>
</reference>
<feature type="compositionally biased region" description="Polar residues" evidence="1">
    <location>
        <begin position="121"/>
        <end position="134"/>
    </location>
</feature>
<reference evidence="4" key="1">
    <citation type="submission" date="2017-02" db="UniProtKB">
        <authorList>
            <consortium name="WormBaseParasite"/>
        </authorList>
    </citation>
    <scope>IDENTIFICATION</scope>
</reference>
<evidence type="ECO:0000313" key="3">
    <source>
        <dbReference type="Proteomes" id="UP000268014"/>
    </source>
</evidence>
<feature type="compositionally biased region" description="Basic and acidic residues" evidence="1">
    <location>
        <begin position="149"/>
        <end position="166"/>
    </location>
</feature>
<feature type="compositionally biased region" description="Basic and acidic residues" evidence="1">
    <location>
        <begin position="98"/>
        <end position="118"/>
    </location>
</feature>
<feature type="compositionally biased region" description="Basic residues" evidence="1">
    <location>
        <begin position="429"/>
        <end position="455"/>
    </location>
</feature>
<feature type="region of interest" description="Disordered" evidence="1">
    <location>
        <begin position="258"/>
        <end position="281"/>
    </location>
</feature>
<protein>
    <submittedName>
        <fullName evidence="4">CCHC-type domain-containing protein</fullName>
    </submittedName>
</protein>
<feature type="region of interest" description="Disordered" evidence="1">
    <location>
        <begin position="429"/>
        <end position="474"/>
    </location>
</feature>
<sequence>MGRVGRGQKSARTTEEPSWAPTGKLNQFRGFVTPRPLPPNADFESSQEAIELERAIKELLIQKPASAESALANHLSSEQLNIQEEELNEALSSLQIRNEGRLGGSRDHSSQEVWRPKEQLASGTKTSAGNSTEIKSVENKSVENSPASEQKEKAKVENPNVKDHMDITNPDFLEEDHPPAEFQQRETASSIEIPHNEDFIRVDLNKEAPPPVSTTTDPNVIEEIKHLLDDEDHFEKFGTRPEIVQPQLSNAIDEDTEPVVVTPAPPEPTTITFPTTPSTTSTAATTTVVNDAAGFIEPVVVNKPLVSAKVTSYGLSKPLPETVMKQKKNKGFGFTGFAFRKSSDSKRYIHYGEVTKKPQVPENSPQDLSPDTLKALDWMLQNITKLAEQGDESLKKEFSLDADNNSNTGFPVPSELFPTDEDAEIVKPVKRTKSRKGGKKSKKLRKGMSKLRKGGRGPQSLELHSGEFKPVEKRKKKSVSREFTILFIANPSDYKQRIFQSE</sequence>
<dbReference type="AlphaFoldDB" id="A0A0N4X443"/>